<accession>A0ABX1PJZ1</accession>
<dbReference type="SUPFAM" id="SSF52499">
    <property type="entry name" value="Isochorismatase-like hydrolases"/>
    <property type="match status" value="1"/>
</dbReference>
<keyword evidence="2" id="KW-0662">Pyridine nucleotide biosynthesis</keyword>
<sequence>MQGSDGPIGLTAGDALVVVDVQQDFLPGGSLAVSGADQVVPPLNRLIVAFTDRGLPVFATRDWHPPDHCSFRDRGGPWPSHCVAGTPGATFPPGLALPASAVIVSKATTADADAYSGFDRTDLDERLRAAGVQRLFVGGLATDYCVLNTVRDGLAKGYAVMLLTDAIRAVDAAPGDGAKAVAQMLRLGALPVASGAVAV</sequence>
<dbReference type="EC" id="3.5.1.19" evidence="6"/>
<dbReference type="Proteomes" id="UP000615989">
    <property type="component" value="Unassembled WGS sequence"/>
</dbReference>
<evidence type="ECO:0000256" key="4">
    <source>
        <dbReference type="ARBA" id="ARBA00022801"/>
    </source>
</evidence>
<evidence type="ECO:0000313" key="9">
    <source>
        <dbReference type="EMBL" id="NMG24870.1"/>
    </source>
</evidence>
<evidence type="ECO:0000256" key="3">
    <source>
        <dbReference type="ARBA" id="ARBA00022723"/>
    </source>
</evidence>
<evidence type="ECO:0000256" key="1">
    <source>
        <dbReference type="ARBA" id="ARBA00006336"/>
    </source>
</evidence>
<evidence type="ECO:0000256" key="5">
    <source>
        <dbReference type="ARBA" id="ARBA00037900"/>
    </source>
</evidence>
<comment type="similarity">
    <text evidence="1">Belongs to the isochorismatase family.</text>
</comment>
<name>A0ABX1PJZ1_9RHOO</name>
<comment type="caution">
    <text evidence="9">The sequence shown here is derived from an EMBL/GenBank/DDBJ whole genome shotgun (WGS) entry which is preliminary data.</text>
</comment>
<dbReference type="InterPro" id="IPR036380">
    <property type="entry name" value="Isochorismatase-like_sf"/>
</dbReference>
<dbReference type="Pfam" id="PF00857">
    <property type="entry name" value="Isochorismatase"/>
    <property type="match status" value="1"/>
</dbReference>
<evidence type="ECO:0000259" key="8">
    <source>
        <dbReference type="Pfam" id="PF00857"/>
    </source>
</evidence>
<organism evidence="9 10">
    <name type="scientific">Aromatoleum anaerobium</name>
    <dbReference type="NCBI Taxonomy" id="182180"/>
    <lineage>
        <taxon>Bacteria</taxon>
        <taxon>Pseudomonadati</taxon>
        <taxon>Pseudomonadota</taxon>
        <taxon>Betaproteobacteria</taxon>
        <taxon>Rhodocyclales</taxon>
        <taxon>Rhodocyclaceae</taxon>
        <taxon>Aromatoleum</taxon>
    </lineage>
</organism>
<dbReference type="Gene3D" id="3.40.50.850">
    <property type="entry name" value="Isochorismatase-like"/>
    <property type="match status" value="1"/>
</dbReference>
<protein>
    <recommendedName>
        <fullName evidence="6">nicotinamidase</fullName>
        <ecNumber evidence="6">3.5.1.19</ecNumber>
    </recommendedName>
    <alternativeName>
        <fullName evidence="7">Nicotinamide deamidase</fullName>
    </alternativeName>
</protein>
<dbReference type="EMBL" id="WTVG01000020">
    <property type="protein sequence ID" value="NMG24870.1"/>
    <property type="molecule type" value="Genomic_DNA"/>
</dbReference>
<dbReference type="InterPro" id="IPR000868">
    <property type="entry name" value="Isochorismatase-like_dom"/>
</dbReference>
<gene>
    <name evidence="9" type="ORF">GO606_09065</name>
</gene>
<evidence type="ECO:0000256" key="2">
    <source>
        <dbReference type="ARBA" id="ARBA00022642"/>
    </source>
</evidence>
<evidence type="ECO:0000256" key="6">
    <source>
        <dbReference type="ARBA" id="ARBA00039017"/>
    </source>
</evidence>
<proteinExistence type="inferred from homology"/>
<feature type="domain" description="Isochorismatase-like" evidence="8">
    <location>
        <begin position="15"/>
        <end position="174"/>
    </location>
</feature>
<keyword evidence="3" id="KW-0479">Metal-binding</keyword>
<dbReference type="PANTHER" id="PTHR11080:SF2">
    <property type="entry name" value="LD05707P"/>
    <property type="match status" value="1"/>
</dbReference>
<evidence type="ECO:0000313" key="10">
    <source>
        <dbReference type="Proteomes" id="UP000615989"/>
    </source>
</evidence>
<reference evidence="9" key="1">
    <citation type="submission" date="2019-12" db="EMBL/GenBank/DDBJ databases">
        <title>Comparative genomics gives insights into the taxonomy of the Azoarcus-Aromatoleum group and reveals separate origins of nif in the plant-associated Azoarcus and non-plant-associated Aromatoleum sub-groups.</title>
        <authorList>
            <person name="Lafos M."/>
            <person name="Maluk M."/>
            <person name="Batista M."/>
            <person name="Junghare M."/>
            <person name="Carmona M."/>
            <person name="Faoro H."/>
            <person name="Cruz L.M."/>
            <person name="Battistoni F."/>
            <person name="De Souza E."/>
            <person name="Pedrosa F."/>
            <person name="Chen W.-M."/>
            <person name="Poole P.S."/>
            <person name="Dixon R.A."/>
            <person name="James E.K."/>
        </authorList>
    </citation>
    <scope>NUCLEOTIDE SEQUENCE</scope>
    <source>
        <strain evidence="9">LuFRes1</strain>
    </source>
</reference>
<dbReference type="InterPro" id="IPR052347">
    <property type="entry name" value="Isochorismatase_Nicotinamidase"/>
</dbReference>
<dbReference type="RefSeq" id="WP_169118247.1">
    <property type="nucleotide sequence ID" value="NZ_WTVG02000039.1"/>
</dbReference>
<dbReference type="PANTHER" id="PTHR11080">
    <property type="entry name" value="PYRAZINAMIDASE/NICOTINAMIDASE"/>
    <property type="match status" value="1"/>
</dbReference>
<keyword evidence="4" id="KW-0378">Hydrolase</keyword>
<keyword evidence="10" id="KW-1185">Reference proteome</keyword>
<evidence type="ECO:0000256" key="7">
    <source>
        <dbReference type="ARBA" id="ARBA00043224"/>
    </source>
</evidence>
<comment type="pathway">
    <text evidence="5">Cofactor biosynthesis; nicotinate biosynthesis; nicotinate from nicotinamide: step 1/1.</text>
</comment>